<name>D5MHY9_METO1</name>
<dbReference type="KEGG" id="mox:DAMO_2230"/>
<dbReference type="Gene3D" id="3.30.2310.20">
    <property type="entry name" value="RelE-like"/>
    <property type="match status" value="1"/>
</dbReference>
<dbReference type="STRING" id="671143.DAMO_2230"/>
<dbReference type="InterPro" id="IPR035093">
    <property type="entry name" value="RelE/ParE_toxin_dom_sf"/>
</dbReference>
<organism evidence="2 3">
    <name type="scientific">Methylomirabilis oxygeniifera</name>
    <dbReference type="NCBI Taxonomy" id="671143"/>
    <lineage>
        <taxon>Bacteria</taxon>
        <taxon>Candidatus Methylomirabilota</taxon>
        <taxon>Candidatus Methylomirabilia</taxon>
        <taxon>Candidatus Methylomirabilales</taxon>
        <taxon>Candidatus Methylomirabilaceae</taxon>
        <taxon>Candidatus Methylomirabilis</taxon>
    </lineage>
</organism>
<reference evidence="2 3" key="1">
    <citation type="journal article" date="2010" name="Nature">
        <title>Nitrite-driven anaerobic methane oxidation by oxygenic bacteria.</title>
        <authorList>
            <person name="Ettwig K.F."/>
            <person name="Butler M.K."/>
            <person name="Le Paslier D."/>
            <person name="Pelletier E."/>
            <person name="Mangenot S."/>
            <person name="Kuypers M.M.M."/>
            <person name="Schreiber F."/>
            <person name="Dutilh B.E."/>
            <person name="Zedelius J."/>
            <person name="de Beer D."/>
            <person name="Gloerich J."/>
            <person name="Wessels H.J.C.T."/>
            <person name="van Allen T."/>
            <person name="Luesken F."/>
            <person name="Wu M."/>
            <person name="van de Pas-Schoonen K.T."/>
            <person name="Op den Camp H.J.M."/>
            <person name="Janssen-Megens E.M."/>
            <person name="Francoijs K-J."/>
            <person name="Stunnenberg H."/>
            <person name="Weissenbach J."/>
            <person name="Jetten M.S.M."/>
            <person name="Strous M."/>
        </authorList>
    </citation>
    <scope>NUCLEOTIDE SEQUENCE [LARGE SCALE GENOMIC DNA]</scope>
</reference>
<gene>
    <name evidence="2" type="ORF">DAMO_2230</name>
</gene>
<dbReference type="Pfam" id="PF05016">
    <property type="entry name" value="ParE_toxin"/>
    <property type="match status" value="1"/>
</dbReference>
<proteinExistence type="predicted"/>
<evidence type="ECO:0000313" key="2">
    <source>
        <dbReference type="EMBL" id="CBE69280.1"/>
    </source>
</evidence>
<dbReference type="HOGENOM" id="CLU_155761_3_0_0"/>
<evidence type="ECO:0000256" key="1">
    <source>
        <dbReference type="ARBA" id="ARBA00022649"/>
    </source>
</evidence>
<dbReference type="eggNOG" id="COG2026">
    <property type="taxonomic scope" value="Bacteria"/>
</dbReference>
<dbReference type="Proteomes" id="UP000006898">
    <property type="component" value="Chromosome"/>
</dbReference>
<sequence length="84" mass="9719">MYRLLLGPRAQKDLDRLIGDTWVRVREALASLTGTLRPKGCVKLSTGAWRIRVGDIRVLHDIDDKARTVEVLRIKHRREVYRGL</sequence>
<dbReference type="AlphaFoldDB" id="D5MHY9"/>
<dbReference type="EMBL" id="FP565575">
    <property type="protein sequence ID" value="CBE69280.1"/>
    <property type="molecule type" value="Genomic_DNA"/>
</dbReference>
<protein>
    <submittedName>
        <fullName evidence="2">Plasmid stabilization system</fullName>
    </submittedName>
</protein>
<accession>D5MHY9</accession>
<evidence type="ECO:0000313" key="3">
    <source>
        <dbReference type="Proteomes" id="UP000006898"/>
    </source>
</evidence>
<dbReference type="SUPFAM" id="SSF143011">
    <property type="entry name" value="RelE-like"/>
    <property type="match status" value="1"/>
</dbReference>
<keyword evidence="1" id="KW-1277">Toxin-antitoxin system</keyword>
<dbReference type="InterPro" id="IPR007712">
    <property type="entry name" value="RelE/ParE_toxin"/>
</dbReference>